<evidence type="ECO:0000313" key="2">
    <source>
        <dbReference type="Proteomes" id="UP001301769"/>
    </source>
</evidence>
<organism evidence="1 2">
    <name type="scientific">Rhypophila decipiens</name>
    <dbReference type="NCBI Taxonomy" id="261697"/>
    <lineage>
        <taxon>Eukaryota</taxon>
        <taxon>Fungi</taxon>
        <taxon>Dikarya</taxon>
        <taxon>Ascomycota</taxon>
        <taxon>Pezizomycotina</taxon>
        <taxon>Sordariomycetes</taxon>
        <taxon>Sordariomycetidae</taxon>
        <taxon>Sordariales</taxon>
        <taxon>Naviculisporaceae</taxon>
        <taxon>Rhypophila</taxon>
    </lineage>
</organism>
<gene>
    <name evidence="1" type="ORF">QBC37DRAFT_407429</name>
</gene>
<accession>A0AAN6XSH2</accession>
<proteinExistence type="predicted"/>
<name>A0AAN6XSH2_9PEZI</name>
<protein>
    <submittedName>
        <fullName evidence="1">Uncharacterized protein</fullName>
    </submittedName>
</protein>
<reference evidence="1" key="1">
    <citation type="journal article" date="2023" name="Mol. Phylogenet. Evol.">
        <title>Genome-scale phylogeny and comparative genomics of the fungal order Sordariales.</title>
        <authorList>
            <person name="Hensen N."/>
            <person name="Bonometti L."/>
            <person name="Westerberg I."/>
            <person name="Brannstrom I.O."/>
            <person name="Guillou S."/>
            <person name="Cros-Aarteil S."/>
            <person name="Calhoun S."/>
            <person name="Haridas S."/>
            <person name="Kuo A."/>
            <person name="Mondo S."/>
            <person name="Pangilinan J."/>
            <person name="Riley R."/>
            <person name="LaButti K."/>
            <person name="Andreopoulos B."/>
            <person name="Lipzen A."/>
            <person name="Chen C."/>
            <person name="Yan M."/>
            <person name="Daum C."/>
            <person name="Ng V."/>
            <person name="Clum A."/>
            <person name="Steindorff A."/>
            <person name="Ohm R.A."/>
            <person name="Martin F."/>
            <person name="Silar P."/>
            <person name="Natvig D.O."/>
            <person name="Lalanne C."/>
            <person name="Gautier V."/>
            <person name="Ament-Velasquez S.L."/>
            <person name="Kruys A."/>
            <person name="Hutchinson M.I."/>
            <person name="Powell A.J."/>
            <person name="Barry K."/>
            <person name="Miller A.N."/>
            <person name="Grigoriev I.V."/>
            <person name="Debuchy R."/>
            <person name="Gladieux P."/>
            <person name="Hiltunen Thoren M."/>
            <person name="Johannesson H."/>
        </authorList>
    </citation>
    <scope>NUCLEOTIDE SEQUENCE</scope>
    <source>
        <strain evidence="1">PSN293</strain>
    </source>
</reference>
<keyword evidence="2" id="KW-1185">Reference proteome</keyword>
<dbReference type="Proteomes" id="UP001301769">
    <property type="component" value="Unassembled WGS sequence"/>
</dbReference>
<sequence>AIEIFVKDNATETLRRVQSIVSAGVTFSHIAELTKIPDILRGLTATRPTPLPEVLQMLRLTNATISIPQEGTPRYPLFKTRLRYTAKNPDFGCKESDLLYSAGGREVPLQVRFEDTGRTLVLKGCRLLDSLGYVSPSEIFPSPGQEFFSEGGLGETAVATAVFQRISNVVREWLAAAGDIQNYRCITNNDVNYRAGNNDAMLAIATLYHCADGNLDNLGDAILRTMCTDIYLSSRDLQHGLLNQDSTFSRVPNEMLHTLNHPDMNISDAEGLRWTMGRIGSKRRLVSSELYGWIGLAPEGGWLAFVRPGVLCSRADG</sequence>
<dbReference type="EMBL" id="MU858521">
    <property type="protein sequence ID" value="KAK4206074.1"/>
    <property type="molecule type" value="Genomic_DNA"/>
</dbReference>
<reference evidence="1" key="2">
    <citation type="submission" date="2023-05" db="EMBL/GenBank/DDBJ databases">
        <authorList>
            <consortium name="Lawrence Berkeley National Laboratory"/>
            <person name="Steindorff A."/>
            <person name="Hensen N."/>
            <person name="Bonometti L."/>
            <person name="Westerberg I."/>
            <person name="Brannstrom I.O."/>
            <person name="Guillou S."/>
            <person name="Cros-Aarteil S."/>
            <person name="Calhoun S."/>
            <person name="Haridas S."/>
            <person name="Kuo A."/>
            <person name="Mondo S."/>
            <person name="Pangilinan J."/>
            <person name="Riley R."/>
            <person name="Labutti K."/>
            <person name="Andreopoulos B."/>
            <person name="Lipzen A."/>
            <person name="Chen C."/>
            <person name="Yanf M."/>
            <person name="Daum C."/>
            <person name="Ng V."/>
            <person name="Clum A."/>
            <person name="Ohm R."/>
            <person name="Martin F."/>
            <person name="Silar P."/>
            <person name="Natvig D."/>
            <person name="Lalanne C."/>
            <person name="Gautier V."/>
            <person name="Ament-Velasquez S.L."/>
            <person name="Kruys A."/>
            <person name="Hutchinson M.I."/>
            <person name="Powell A.J."/>
            <person name="Barry K."/>
            <person name="Miller A.N."/>
            <person name="Grigoriev I.V."/>
            <person name="Debuchy R."/>
            <person name="Gladieux P."/>
            <person name="Thoren M.H."/>
            <person name="Johannesson H."/>
        </authorList>
    </citation>
    <scope>NUCLEOTIDE SEQUENCE</scope>
    <source>
        <strain evidence="1">PSN293</strain>
    </source>
</reference>
<dbReference type="AlphaFoldDB" id="A0AAN6XSH2"/>
<evidence type="ECO:0000313" key="1">
    <source>
        <dbReference type="EMBL" id="KAK4206074.1"/>
    </source>
</evidence>
<comment type="caution">
    <text evidence="1">The sequence shown here is derived from an EMBL/GenBank/DDBJ whole genome shotgun (WGS) entry which is preliminary data.</text>
</comment>
<feature type="non-terminal residue" evidence="1">
    <location>
        <position position="1"/>
    </location>
</feature>